<evidence type="ECO:0000256" key="13">
    <source>
        <dbReference type="ARBA" id="ARBA00023209"/>
    </source>
</evidence>
<dbReference type="InterPro" id="IPR001736">
    <property type="entry name" value="PLipase_D/transphosphatidylase"/>
</dbReference>
<evidence type="ECO:0000256" key="3">
    <source>
        <dbReference type="ARBA" id="ARBA00004651"/>
    </source>
</evidence>
<evidence type="ECO:0000256" key="4">
    <source>
        <dbReference type="ARBA" id="ARBA00022475"/>
    </source>
</evidence>
<keyword evidence="9" id="KW-0677">Repeat</keyword>
<dbReference type="PROSITE" id="PS50035">
    <property type="entry name" value="PLD"/>
    <property type="match status" value="2"/>
</dbReference>
<dbReference type="InterPro" id="IPR022924">
    <property type="entry name" value="Cardiolipin_synthase"/>
</dbReference>
<dbReference type="EMBL" id="JAOYFC010000001">
    <property type="protein sequence ID" value="MCV6823000.1"/>
    <property type="molecule type" value="Genomic_DNA"/>
</dbReference>
<dbReference type="InterPro" id="IPR025202">
    <property type="entry name" value="PLD-like_dom"/>
</dbReference>
<keyword evidence="10 16" id="KW-1133">Transmembrane helix</keyword>
<dbReference type="SMART" id="SM00155">
    <property type="entry name" value="PLDc"/>
    <property type="match status" value="2"/>
</dbReference>
<dbReference type="SUPFAM" id="SSF56024">
    <property type="entry name" value="Phospholipase D/nuclease"/>
    <property type="match status" value="2"/>
</dbReference>
<comment type="subcellular location">
    <subcellularLocation>
        <location evidence="3">Cell membrane</location>
        <topology evidence="3">Multi-pass membrane protein</topology>
    </subcellularLocation>
    <subcellularLocation>
        <location evidence="2">Secreted</location>
    </subcellularLocation>
</comment>
<feature type="transmembrane region" description="Helical" evidence="16">
    <location>
        <begin position="33"/>
        <end position="52"/>
    </location>
</feature>
<evidence type="ECO:0000256" key="5">
    <source>
        <dbReference type="ARBA" id="ARBA00022516"/>
    </source>
</evidence>
<dbReference type="RefSeq" id="WP_263951830.1">
    <property type="nucleotide sequence ID" value="NZ_JAOYFC010000001.1"/>
</dbReference>
<dbReference type="CDD" id="cd09152">
    <property type="entry name" value="PLDc_EcCLS_like_1"/>
    <property type="match status" value="1"/>
</dbReference>
<dbReference type="GO" id="GO:0005886">
    <property type="term" value="C:plasma membrane"/>
    <property type="evidence" value="ECO:0007669"/>
    <property type="project" value="UniProtKB-SubCell"/>
</dbReference>
<dbReference type="GO" id="GO:0008808">
    <property type="term" value="F:cardiolipin synthase activity"/>
    <property type="evidence" value="ECO:0007669"/>
    <property type="project" value="UniProtKB-UniRule"/>
</dbReference>
<evidence type="ECO:0000259" key="17">
    <source>
        <dbReference type="PROSITE" id="PS50035"/>
    </source>
</evidence>
<dbReference type="EC" id="2.7.8.-" evidence="15"/>
<dbReference type="GO" id="GO:0032049">
    <property type="term" value="P:cardiolipin biosynthetic process"/>
    <property type="evidence" value="ECO:0007669"/>
    <property type="project" value="UniProtKB-UniRule"/>
</dbReference>
<accession>A0AAE3IVR1</accession>
<name>A0AAE3IVR1_9RHOB</name>
<dbReference type="AlphaFoldDB" id="A0AAE3IVR1"/>
<keyword evidence="5" id="KW-0444">Lipid biosynthesis</keyword>
<dbReference type="InterPro" id="IPR027379">
    <property type="entry name" value="CLS_N"/>
</dbReference>
<evidence type="ECO:0000256" key="6">
    <source>
        <dbReference type="ARBA" id="ARBA00022525"/>
    </source>
</evidence>
<dbReference type="PANTHER" id="PTHR21248:SF22">
    <property type="entry name" value="PHOSPHOLIPASE D"/>
    <property type="match status" value="1"/>
</dbReference>
<evidence type="ECO:0000256" key="15">
    <source>
        <dbReference type="NCBIfam" id="TIGR04265"/>
    </source>
</evidence>
<keyword evidence="12 16" id="KW-0472">Membrane</keyword>
<evidence type="ECO:0000256" key="9">
    <source>
        <dbReference type="ARBA" id="ARBA00022737"/>
    </source>
</evidence>
<dbReference type="Gene3D" id="3.30.870.10">
    <property type="entry name" value="Endonuclease Chain A"/>
    <property type="match status" value="2"/>
</dbReference>
<evidence type="ECO:0000313" key="19">
    <source>
        <dbReference type="Proteomes" id="UP001208041"/>
    </source>
</evidence>
<protein>
    <recommendedName>
        <fullName evidence="15">Cardiolipin synthase</fullName>
        <ecNumber evidence="15">2.7.8.-</ecNumber>
    </recommendedName>
</protein>
<evidence type="ECO:0000256" key="14">
    <source>
        <dbReference type="ARBA" id="ARBA00023264"/>
    </source>
</evidence>
<gene>
    <name evidence="18" type="primary">cls</name>
    <name evidence="18" type="ORF">OH136_00410</name>
</gene>
<evidence type="ECO:0000256" key="12">
    <source>
        <dbReference type="ARBA" id="ARBA00023136"/>
    </source>
</evidence>
<keyword evidence="13" id="KW-0594">Phospholipid biosynthesis</keyword>
<sequence length="478" mass="52930">MSSVLYFGLLLIQLATAARVMTRPNRAPASRIAWLAIIFSIPGLGVIGYLLLGETSIGKTRVERKAKLNAELRQIADVPDYEGSASGIEMPARFRSIFNLGQSISGMPAVGGNAAELLADSETAIDAMIKDIDNAKEHVHLVFYIWLTDESGTKMVDALVRAAQRGVTVRAMADDLGSRDLIKSELWKVMERAGVNLAVALKIGNPLLRMFDGRLDLRNHRKVLVIDNEVTYCGSQNCADAAFSPKPKFAPWVDAVMRFTGPVVLQNQMVFVSDWMTYTDDDILDVVRLEIPHTNEGFPAQVIATGPTVRFGAMSDMFAALMHAATDELIITTPYYAPNEAMQSALRSAANRGVKTTIVFPARNDNFSVAATCHSYYQELLTSGVRIMEYPLGLLHTKSLTIDGQVTLIGSANMDQRSFDLNYENNIVFYDPEATSQLRDRQLEYIADSNEVLLSNVESWPWRRRLWNNVMAVISPVL</sequence>
<dbReference type="Pfam" id="PF13091">
    <property type="entry name" value="PLDc_2"/>
    <property type="match status" value="2"/>
</dbReference>
<evidence type="ECO:0000256" key="16">
    <source>
        <dbReference type="SAM" id="Phobius"/>
    </source>
</evidence>
<feature type="domain" description="PLD phosphodiesterase" evidence="17">
    <location>
        <begin position="391"/>
        <end position="418"/>
    </location>
</feature>
<comment type="function">
    <text evidence="1">Could be a virulence factor.</text>
</comment>
<proteinExistence type="predicted"/>
<dbReference type="Pfam" id="PF13396">
    <property type="entry name" value="PLDc_N"/>
    <property type="match status" value="1"/>
</dbReference>
<keyword evidence="8 16" id="KW-0812">Transmembrane</keyword>
<dbReference type="Proteomes" id="UP001208041">
    <property type="component" value="Unassembled WGS sequence"/>
</dbReference>
<keyword evidence="11" id="KW-0443">Lipid metabolism</keyword>
<evidence type="ECO:0000256" key="11">
    <source>
        <dbReference type="ARBA" id="ARBA00023098"/>
    </source>
</evidence>
<dbReference type="PANTHER" id="PTHR21248">
    <property type="entry name" value="CARDIOLIPIN SYNTHASE"/>
    <property type="match status" value="1"/>
</dbReference>
<keyword evidence="6" id="KW-0964">Secreted</keyword>
<evidence type="ECO:0000256" key="10">
    <source>
        <dbReference type="ARBA" id="ARBA00022989"/>
    </source>
</evidence>
<evidence type="ECO:0000256" key="2">
    <source>
        <dbReference type="ARBA" id="ARBA00004613"/>
    </source>
</evidence>
<keyword evidence="14" id="KW-1208">Phospholipid metabolism</keyword>
<dbReference type="GO" id="GO:0005576">
    <property type="term" value="C:extracellular region"/>
    <property type="evidence" value="ECO:0007669"/>
    <property type="project" value="UniProtKB-SubCell"/>
</dbReference>
<feature type="domain" description="PLD phosphodiesterase" evidence="17">
    <location>
        <begin position="215"/>
        <end position="242"/>
    </location>
</feature>
<evidence type="ECO:0000256" key="1">
    <source>
        <dbReference type="ARBA" id="ARBA00003145"/>
    </source>
</evidence>
<dbReference type="NCBIfam" id="TIGR04265">
    <property type="entry name" value="bac_cardiolipin"/>
    <property type="match status" value="1"/>
</dbReference>
<evidence type="ECO:0000256" key="7">
    <source>
        <dbReference type="ARBA" id="ARBA00022679"/>
    </source>
</evidence>
<reference evidence="18" key="1">
    <citation type="submission" date="2022-10" db="EMBL/GenBank/DDBJ databases">
        <authorList>
            <person name="Yue Y."/>
        </authorList>
    </citation>
    <scope>NUCLEOTIDE SEQUENCE</scope>
    <source>
        <strain evidence="18">Z654</strain>
    </source>
</reference>
<keyword evidence="19" id="KW-1185">Reference proteome</keyword>
<keyword evidence="7" id="KW-0808">Transferase</keyword>
<comment type="caution">
    <text evidence="18">The sequence shown here is derived from an EMBL/GenBank/DDBJ whole genome shotgun (WGS) entry which is preliminary data.</text>
</comment>
<evidence type="ECO:0000313" key="18">
    <source>
        <dbReference type="EMBL" id="MCV6823000.1"/>
    </source>
</evidence>
<dbReference type="CDD" id="cd09158">
    <property type="entry name" value="PLDc_EcCLS_like_2"/>
    <property type="match status" value="1"/>
</dbReference>
<keyword evidence="4" id="KW-1003">Cell membrane</keyword>
<evidence type="ECO:0000256" key="8">
    <source>
        <dbReference type="ARBA" id="ARBA00022692"/>
    </source>
</evidence>
<organism evidence="18 19">
    <name type="scientific">Halocynthiibacter halioticoli</name>
    <dbReference type="NCBI Taxonomy" id="2986804"/>
    <lineage>
        <taxon>Bacteria</taxon>
        <taxon>Pseudomonadati</taxon>
        <taxon>Pseudomonadota</taxon>
        <taxon>Alphaproteobacteria</taxon>
        <taxon>Rhodobacterales</taxon>
        <taxon>Paracoccaceae</taxon>
        <taxon>Halocynthiibacter</taxon>
    </lineage>
</organism>